<dbReference type="GO" id="GO:0051082">
    <property type="term" value="F:unfolded protein binding"/>
    <property type="evidence" value="ECO:0007669"/>
    <property type="project" value="UniProtKB-UniRule"/>
</dbReference>
<dbReference type="GO" id="GO:0016887">
    <property type="term" value="F:ATP hydrolysis activity"/>
    <property type="evidence" value="ECO:0007669"/>
    <property type="project" value="InterPro"/>
</dbReference>
<dbReference type="GO" id="GO:0140662">
    <property type="term" value="F:ATP-dependent protein folding chaperone"/>
    <property type="evidence" value="ECO:0007669"/>
    <property type="project" value="InterPro"/>
</dbReference>
<evidence type="ECO:0000256" key="5">
    <source>
        <dbReference type="ARBA" id="ARBA00022840"/>
    </source>
</evidence>
<evidence type="ECO:0000256" key="4">
    <source>
        <dbReference type="ARBA" id="ARBA00022741"/>
    </source>
</evidence>
<dbReference type="FunFam" id="1.20.120.790:FF:000006">
    <property type="entry name" value="Chaperone protein HtpG"/>
    <property type="match status" value="1"/>
</dbReference>
<dbReference type="InterPro" id="IPR036890">
    <property type="entry name" value="HATPase_C_sf"/>
</dbReference>
<keyword evidence="12" id="KW-1185">Reference proteome</keyword>
<evidence type="ECO:0000256" key="9">
    <source>
        <dbReference type="PIRSR" id="PIRSR002583-1"/>
    </source>
</evidence>
<evidence type="ECO:0000313" key="12">
    <source>
        <dbReference type="Proteomes" id="UP000464754"/>
    </source>
</evidence>
<feature type="binding site" evidence="9">
    <location>
        <position position="83"/>
    </location>
    <ligand>
        <name>ATP</name>
        <dbReference type="ChEBI" id="CHEBI:30616"/>
    </ligand>
</feature>
<dbReference type="SUPFAM" id="SSF54211">
    <property type="entry name" value="Ribosomal protein S5 domain 2-like"/>
    <property type="match status" value="1"/>
</dbReference>
<evidence type="ECO:0000313" key="11">
    <source>
        <dbReference type="EMBL" id="BBK21168.1"/>
    </source>
</evidence>
<dbReference type="KEGG" id="aarg:Aargi30884_00710"/>
<feature type="binding site" evidence="9">
    <location>
        <begin position="122"/>
        <end position="127"/>
    </location>
    <ligand>
        <name>ATP</name>
        <dbReference type="ChEBI" id="CHEBI:30616"/>
    </ligand>
</feature>
<dbReference type="Proteomes" id="UP000464754">
    <property type="component" value="Chromosome"/>
</dbReference>
<dbReference type="PANTHER" id="PTHR11528">
    <property type="entry name" value="HEAT SHOCK PROTEIN 90 FAMILY MEMBER"/>
    <property type="match status" value="1"/>
</dbReference>
<dbReference type="RefSeq" id="WP_163051200.1">
    <property type="nucleotide sequence ID" value="NZ_AP019695.1"/>
</dbReference>
<dbReference type="InterPro" id="IPR037196">
    <property type="entry name" value="HSP90_C"/>
</dbReference>
<dbReference type="FunFam" id="3.30.565.10:FF:000009">
    <property type="entry name" value="Molecular chaperone HtpG"/>
    <property type="match status" value="1"/>
</dbReference>
<feature type="region of interest" description="A; substrate-binding" evidence="8">
    <location>
        <begin position="1"/>
        <end position="352"/>
    </location>
</feature>
<feature type="binding site" evidence="9">
    <location>
        <position position="352"/>
    </location>
    <ligand>
        <name>ATP</name>
        <dbReference type="ChEBI" id="CHEBI:30616"/>
    </ligand>
</feature>
<dbReference type="InterPro" id="IPR020568">
    <property type="entry name" value="Ribosomal_Su5_D2-typ_SF"/>
</dbReference>
<reference evidence="12" key="1">
    <citation type="submission" date="2019-05" db="EMBL/GenBank/DDBJ databases">
        <title>Complete genome sequencing of Absiella argi strain JCM 30884.</title>
        <authorList>
            <person name="Sakamoto M."/>
            <person name="Murakami T."/>
            <person name="Mori H."/>
        </authorList>
    </citation>
    <scope>NUCLEOTIDE SEQUENCE [LARGE SCALE GENOMIC DNA]</scope>
    <source>
        <strain evidence="12">JCM 30884</strain>
    </source>
</reference>
<keyword evidence="7 8" id="KW-0143">Chaperone</keyword>
<keyword evidence="4 8" id="KW-0547">Nucleotide-binding</keyword>
<dbReference type="Gene3D" id="3.40.50.11260">
    <property type="match status" value="1"/>
</dbReference>
<comment type="function">
    <text evidence="8">Molecular chaperone. Has ATPase activity.</text>
</comment>
<protein>
    <recommendedName>
        <fullName evidence="8">Chaperone protein HtpG</fullName>
    </recommendedName>
    <alternativeName>
        <fullName evidence="8">Heat shock protein HtpG</fullName>
    </alternativeName>
    <alternativeName>
        <fullName evidence="8">High temperature protein G</fullName>
    </alternativeName>
</protein>
<sequence length="643" mass="75207">MASKKQFKAESKRLLDLMINSIYTHKEIFLRELISNASDAIDKLYYKALSENLSDVNREDFKVYLEVNKDARTLTIRDNGLGMNKEELEENLGTIAKSGSLAFKKELEEKEKKEEADDIIGQFGVGFYSAFMVAKKVEVVSKKYGEETAYIWTSDAIDGYTIEETSKDSCGTEITLYLKDNGDEENYDEYLQQYEIERLVHKYSDYIRYPIQMMVEEQRRIENEDAKEDEEPKYETVKELKTLNSMVPLWKRSKSEITKEEYNEFYKNKFNDYTDPQKVIHTSVEGAVSFTTLLYIPSKTPFNYYSQDYKKGLQLYSRGVFIMDNAEELLPEHFRFVKGLVDSQDLSLNISREMLQHDRQLKVIANRIEKKIKSELLLMLKNDREEYEKFWNNFGVQIKFGIYNEFGAHKELLQDLLLFYSSKERKLVTLDEYVNRMEEGQKDIYFVSGDKVEMMDELPIVKKVKDKGYEILYLTDNVDEFVLQTLMNYKEKNFKNISQGDLDLDSEEEKKEKEKKAEENKDLLKDLKEALGEQVKEVKISSRLVDDPVCLSSDEGMSFEMEKVLSAMPEGNPYGMKATRILEINPNHPIFEALQNVYENDKDGIKEYAELLYNQALLIEGFPIENPVEFSRKICDFMVKAAK</sequence>
<keyword evidence="10" id="KW-0175">Coiled coil</keyword>
<feature type="region of interest" description="C" evidence="8">
    <location>
        <begin position="564"/>
        <end position="643"/>
    </location>
</feature>
<dbReference type="InterPro" id="IPR001404">
    <property type="entry name" value="Hsp90_fam"/>
</dbReference>
<dbReference type="Gene3D" id="3.30.565.10">
    <property type="entry name" value="Histidine kinase-like ATPase, C-terminal domain"/>
    <property type="match status" value="1"/>
</dbReference>
<name>A0A6N4TE10_9FIRM</name>
<dbReference type="SUPFAM" id="SSF55874">
    <property type="entry name" value="ATPase domain of HSP90 chaperone/DNA topoisomerase II/histidine kinase"/>
    <property type="match status" value="1"/>
</dbReference>
<keyword evidence="3 8" id="KW-0963">Cytoplasm</keyword>
<feature type="binding site" evidence="9">
    <location>
        <position position="32"/>
    </location>
    <ligand>
        <name>ATP</name>
        <dbReference type="ChEBI" id="CHEBI:30616"/>
    </ligand>
</feature>
<evidence type="ECO:0000256" key="2">
    <source>
        <dbReference type="ARBA" id="ARBA00008239"/>
    </source>
</evidence>
<dbReference type="Gene3D" id="1.20.120.790">
    <property type="entry name" value="Heat shock protein 90, C-terminal domain"/>
    <property type="match status" value="1"/>
</dbReference>
<evidence type="ECO:0000256" key="3">
    <source>
        <dbReference type="ARBA" id="ARBA00022490"/>
    </source>
</evidence>
<comment type="caution">
    <text evidence="8">Lacks conserved residue(s) required for the propagation of feature annotation.</text>
</comment>
<comment type="subunit">
    <text evidence="8">Homodimer.</text>
</comment>
<comment type="similarity">
    <text evidence="2 8">Belongs to the heat shock protein 90 family.</text>
</comment>
<dbReference type="NCBIfam" id="NF003555">
    <property type="entry name" value="PRK05218.1"/>
    <property type="match status" value="1"/>
</dbReference>
<feature type="binding site" evidence="9">
    <location>
        <position position="172"/>
    </location>
    <ligand>
        <name>ATP</name>
        <dbReference type="ChEBI" id="CHEBI:30616"/>
    </ligand>
</feature>
<evidence type="ECO:0000256" key="1">
    <source>
        <dbReference type="ARBA" id="ARBA00004496"/>
    </source>
</evidence>
<keyword evidence="6 8" id="KW-0346">Stress response</keyword>
<dbReference type="PRINTS" id="PR00775">
    <property type="entry name" value="HEATSHOCK90"/>
</dbReference>
<evidence type="ECO:0000256" key="7">
    <source>
        <dbReference type="ARBA" id="ARBA00023186"/>
    </source>
</evidence>
<organism evidence="11 12">
    <name type="scientific">Amedibacterium intestinale</name>
    <dbReference type="NCBI Taxonomy" id="2583452"/>
    <lineage>
        <taxon>Bacteria</taxon>
        <taxon>Bacillati</taxon>
        <taxon>Bacillota</taxon>
        <taxon>Erysipelotrichia</taxon>
        <taxon>Erysipelotrichales</taxon>
        <taxon>Erysipelotrichaceae</taxon>
        <taxon>Amedibacterium</taxon>
    </lineage>
</organism>
<dbReference type="EMBL" id="AP019695">
    <property type="protein sequence ID" value="BBK21168.1"/>
    <property type="molecule type" value="Genomic_DNA"/>
</dbReference>
<dbReference type="HAMAP" id="MF_00505">
    <property type="entry name" value="HSP90"/>
    <property type="match status" value="1"/>
</dbReference>
<feature type="coiled-coil region" evidence="10">
    <location>
        <begin position="506"/>
        <end position="537"/>
    </location>
</feature>
<feature type="binding site" evidence="9">
    <location>
        <position position="91"/>
    </location>
    <ligand>
        <name>ATP</name>
        <dbReference type="ChEBI" id="CHEBI:30616"/>
    </ligand>
</feature>
<feature type="binding site" evidence="9">
    <location>
        <begin position="98"/>
        <end position="99"/>
    </location>
    <ligand>
        <name>ATP</name>
        <dbReference type="ChEBI" id="CHEBI:30616"/>
    </ligand>
</feature>
<dbReference type="Gene3D" id="3.30.230.80">
    <property type="match status" value="1"/>
</dbReference>
<dbReference type="SUPFAM" id="SSF110942">
    <property type="entry name" value="HSP90 C-terminal domain"/>
    <property type="match status" value="1"/>
</dbReference>
<dbReference type="Pfam" id="PF13589">
    <property type="entry name" value="HATPase_c_3"/>
    <property type="match status" value="1"/>
</dbReference>
<evidence type="ECO:0000256" key="10">
    <source>
        <dbReference type="SAM" id="Coils"/>
    </source>
</evidence>
<dbReference type="Pfam" id="PF00183">
    <property type="entry name" value="HSP90"/>
    <property type="match status" value="1"/>
</dbReference>
<evidence type="ECO:0000256" key="6">
    <source>
        <dbReference type="ARBA" id="ARBA00023016"/>
    </source>
</evidence>
<comment type="subcellular location">
    <subcellularLocation>
        <location evidence="1 8">Cytoplasm</location>
    </subcellularLocation>
</comment>
<dbReference type="PIRSF" id="PIRSF002583">
    <property type="entry name" value="Hsp90"/>
    <property type="match status" value="1"/>
</dbReference>
<dbReference type="CDD" id="cd16927">
    <property type="entry name" value="HATPase_Hsp90-like"/>
    <property type="match status" value="1"/>
</dbReference>
<gene>
    <name evidence="8 11" type="primary">htpG</name>
    <name evidence="11" type="ORF">Aargi30884_00710</name>
</gene>
<dbReference type="GO" id="GO:0005524">
    <property type="term" value="F:ATP binding"/>
    <property type="evidence" value="ECO:0007669"/>
    <property type="project" value="UniProtKB-UniRule"/>
</dbReference>
<feature type="binding site" evidence="9">
    <location>
        <position position="97"/>
    </location>
    <ligand>
        <name>ATP</name>
        <dbReference type="ChEBI" id="CHEBI:30616"/>
    </ligand>
</feature>
<dbReference type="PROSITE" id="PS00298">
    <property type="entry name" value="HSP90"/>
    <property type="match status" value="1"/>
</dbReference>
<dbReference type="InterPro" id="IPR020575">
    <property type="entry name" value="Hsp90_N"/>
</dbReference>
<proteinExistence type="inferred from homology"/>
<dbReference type="AlphaFoldDB" id="A0A6N4TE10"/>
<dbReference type="InterPro" id="IPR019805">
    <property type="entry name" value="Heat_shock_protein_90_CS"/>
</dbReference>
<feature type="binding site" evidence="9">
    <location>
        <position position="78"/>
    </location>
    <ligand>
        <name>ATP</name>
        <dbReference type="ChEBI" id="CHEBI:30616"/>
    </ligand>
</feature>
<dbReference type="GO" id="GO:0005737">
    <property type="term" value="C:cytoplasm"/>
    <property type="evidence" value="ECO:0007669"/>
    <property type="project" value="UniProtKB-SubCell"/>
</dbReference>
<accession>A0A6N4TE10</accession>
<keyword evidence="5 8" id="KW-0067">ATP-binding</keyword>
<evidence type="ECO:0000256" key="8">
    <source>
        <dbReference type="HAMAP-Rule" id="MF_00505"/>
    </source>
</evidence>
<feature type="binding site" evidence="9">
    <location>
        <position position="36"/>
    </location>
    <ligand>
        <name>ATP</name>
        <dbReference type="ChEBI" id="CHEBI:30616"/>
    </ligand>
</feature>